<dbReference type="GO" id="GO:0017038">
    <property type="term" value="P:protein import"/>
    <property type="evidence" value="ECO:0007669"/>
    <property type="project" value="InterPro"/>
</dbReference>
<dbReference type="GO" id="GO:0016020">
    <property type="term" value="C:membrane"/>
    <property type="evidence" value="ECO:0007669"/>
    <property type="project" value="InterPro"/>
</dbReference>
<dbReference type="SUPFAM" id="SSF52540">
    <property type="entry name" value="P-loop containing nucleoside triphosphate hydrolases"/>
    <property type="match status" value="1"/>
</dbReference>
<gene>
    <name evidence="2" type="ORF">SRO942_LOCUS49161</name>
</gene>
<evidence type="ECO:0000313" key="3">
    <source>
        <dbReference type="Proteomes" id="UP000681722"/>
    </source>
</evidence>
<evidence type="ECO:0000313" key="2">
    <source>
        <dbReference type="EMBL" id="CAF4609733.1"/>
    </source>
</evidence>
<dbReference type="GO" id="GO:0005524">
    <property type="term" value="F:ATP binding"/>
    <property type="evidence" value="ECO:0007669"/>
    <property type="project" value="InterPro"/>
</dbReference>
<dbReference type="EMBL" id="CAJOBC010130140">
    <property type="protein sequence ID" value="CAF4609733.1"/>
    <property type="molecule type" value="Genomic_DNA"/>
</dbReference>
<name>A0A8S2ZFL2_9BILA</name>
<dbReference type="InterPro" id="IPR011115">
    <property type="entry name" value="SecA_DEAD"/>
</dbReference>
<protein>
    <recommendedName>
        <fullName evidence="1">SecA DEAD-like N-terminal domain-containing protein</fullName>
    </recommendedName>
</protein>
<proteinExistence type="predicted"/>
<dbReference type="Gene3D" id="3.40.50.300">
    <property type="entry name" value="P-loop containing nucleotide triphosphate hydrolases"/>
    <property type="match status" value="1"/>
</dbReference>
<dbReference type="Pfam" id="PF07517">
    <property type="entry name" value="SecA_DEAD"/>
    <property type="match status" value="1"/>
</dbReference>
<organism evidence="2 3">
    <name type="scientific">Didymodactylos carnosus</name>
    <dbReference type="NCBI Taxonomy" id="1234261"/>
    <lineage>
        <taxon>Eukaryota</taxon>
        <taxon>Metazoa</taxon>
        <taxon>Spiralia</taxon>
        <taxon>Gnathifera</taxon>
        <taxon>Rotifera</taxon>
        <taxon>Eurotatoria</taxon>
        <taxon>Bdelloidea</taxon>
        <taxon>Philodinida</taxon>
        <taxon>Philodinidae</taxon>
        <taxon>Didymodactylos</taxon>
    </lineage>
</organism>
<dbReference type="InterPro" id="IPR027417">
    <property type="entry name" value="P-loop_NTPase"/>
</dbReference>
<dbReference type="AlphaFoldDB" id="A0A8S2ZFL2"/>
<reference evidence="2" key="1">
    <citation type="submission" date="2021-02" db="EMBL/GenBank/DDBJ databases">
        <authorList>
            <person name="Nowell W R."/>
        </authorList>
    </citation>
    <scope>NUCLEOTIDE SEQUENCE</scope>
</reference>
<accession>A0A8S2ZFL2</accession>
<dbReference type="Proteomes" id="UP000681722">
    <property type="component" value="Unassembled WGS sequence"/>
</dbReference>
<feature type="domain" description="SecA DEAD-like N-terminal" evidence="1">
    <location>
        <begin position="16"/>
        <end position="141"/>
    </location>
</feature>
<evidence type="ECO:0000259" key="1">
    <source>
        <dbReference type="Pfam" id="PF07517"/>
    </source>
</evidence>
<sequence length="186" mass="21751">IIHHYLTSKTKNNLFIKIGTGQGKSLIIAETARRIVAANGHDQKHKVFVITCYNHLAKRDHKDYQKYYEHFGIKTMYCSSESTTKEFCDKNVIYADLETYFDVLRNEGYNTLKNREPSIKLPEITNAVLIMDEFDNLILDSDEHLQYVHDFDVKTSDPNATFNRKEDFEKLFDKEFINNVVLFIGI</sequence>
<comment type="caution">
    <text evidence="2">The sequence shown here is derived from an EMBL/GenBank/DDBJ whole genome shotgun (WGS) entry which is preliminary data.</text>
</comment>
<feature type="non-terminal residue" evidence="2">
    <location>
        <position position="1"/>
    </location>
</feature>